<dbReference type="HOGENOM" id="CLU_1709985_0_0_10"/>
<dbReference type="OrthoDB" id="594896at2"/>
<proteinExistence type="predicted"/>
<sequence length="162" mass="18347">MDRTATLHRLKSIQKPILVDGGYWKFGRMLYVLTDAGLITVDCRVFDPMLGPIEFSLKHYAEIKEIAKERESLEENEDLDPDEKLFLFNDGKPGVPYWAFQPHDEAALDEYVFSSDITVIENAFIEQALSGKVEPWEGMDEKKLIEWAERVAAHGGQAGTVG</sequence>
<dbReference type="KEGG" id="cli:Clim_1472"/>
<protein>
    <submittedName>
        <fullName evidence="1">Uncharacterized protein</fullName>
    </submittedName>
</protein>
<name>B3EDA3_CHLL2</name>
<dbReference type="EMBL" id="CP001097">
    <property type="protein sequence ID" value="ACD90528.1"/>
    <property type="molecule type" value="Genomic_DNA"/>
</dbReference>
<gene>
    <name evidence="1" type="ordered locus">Clim_1472</name>
</gene>
<evidence type="ECO:0000313" key="2">
    <source>
        <dbReference type="Proteomes" id="UP000008841"/>
    </source>
</evidence>
<dbReference type="AlphaFoldDB" id="B3EDA3"/>
<dbReference type="STRING" id="290315.Clim_1472"/>
<dbReference type="RefSeq" id="WP_012466405.1">
    <property type="nucleotide sequence ID" value="NC_010803.1"/>
</dbReference>
<organism evidence="1 2">
    <name type="scientific">Chlorobium limicola (strain DSM 245 / NBRC 103803 / 6330)</name>
    <dbReference type="NCBI Taxonomy" id="290315"/>
    <lineage>
        <taxon>Bacteria</taxon>
        <taxon>Pseudomonadati</taxon>
        <taxon>Chlorobiota</taxon>
        <taxon>Chlorobiia</taxon>
        <taxon>Chlorobiales</taxon>
        <taxon>Chlorobiaceae</taxon>
        <taxon>Chlorobium/Pelodictyon group</taxon>
        <taxon>Chlorobium</taxon>
    </lineage>
</organism>
<evidence type="ECO:0000313" key="1">
    <source>
        <dbReference type="EMBL" id="ACD90528.1"/>
    </source>
</evidence>
<accession>B3EDA3</accession>
<reference evidence="1 2" key="1">
    <citation type="submission" date="2008-05" db="EMBL/GenBank/DDBJ databases">
        <title>Complete sequence of Chlorobium limicola DSM 245.</title>
        <authorList>
            <consortium name="US DOE Joint Genome Institute"/>
            <person name="Lucas S."/>
            <person name="Copeland A."/>
            <person name="Lapidus A."/>
            <person name="Glavina del Rio T."/>
            <person name="Dalin E."/>
            <person name="Tice H."/>
            <person name="Bruce D."/>
            <person name="Goodwin L."/>
            <person name="Pitluck S."/>
            <person name="Schmutz J."/>
            <person name="Larimer F."/>
            <person name="Land M."/>
            <person name="Hauser L."/>
            <person name="Kyrpides N."/>
            <person name="Ovchinnikova G."/>
            <person name="Zhao F."/>
            <person name="Li T."/>
            <person name="Liu Z."/>
            <person name="Overmann J."/>
            <person name="Bryant D.A."/>
            <person name="Richardson P."/>
        </authorList>
    </citation>
    <scope>NUCLEOTIDE SEQUENCE [LARGE SCALE GENOMIC DNA]</scope>
    <source>
        <strain evidence="2">DSM 245 / NBRC 103803 / 6330</strain>
    </source>
</reference>
<dbReference type="Proteomes" id="UP000008841">
    <property type="component" value="Chromosome"/>
</dbReference>